<organism evidence="4 5">
    <name type="scientific">Amborella trichopoda</name>
    <dbReference type="NCBI Taxonomy" id="13333"/>
    <lineage>
        <taxon>Eukaryota</taxon>
        <taxon>Viridiplantae</taxon>
        <taxon>Streptophyta</taxon>
        <taxon>Embryophyta</taxon>
        <taxon>Tracheophyta</taxon>
        <taxon>Spermatophyta</taxon>
        <taxon>Magnoliopsida</taxon>
        <taxon>Amborellales</taxon>
        <taxon>Amborellaceae</taxon>
        <taxon>Amborella</taxon>
    </lineage>
</organism>
<evidence type="ECO:0000259" key="3">
    <source>
        <dbReference type="Pfam" id="PF00933"/>
    </source>
</evidence>
<accession>W1PTP2</accession>
<dbReference type="OMA" id="LMICHAV"/>
<dbReference type="InterPro" id="IPR051915">
    <property type="entry name" value="Cellulose_Degrad_GH3"/>
</dbReference>
<dbReference type="Proteomes" id="UP000017836">
    <property type="component" value="Unassembled WGS sequence"/>
</dbReference>
<dbReference type="GO" id="GO:0005975">
    <property type="term" value="P:carbohydrate metabolic process"/>
    <property type="evidence" value="ECO:0007669"/>
    <property type="project" value="InterPro"/>
</dbReference>
<protein>
    <recommendedName>
        <fullName evidence="3">Glycoside hydrolase family 3 N-terminal domain-containing protein</fullName>
    </recommendedName>
</protein>
<dbReference type="eggNOG" id="ENOG502QQ55">
    <property type="taxonomic scope" value="Eukaryota"/>
</dbReference>
<keyword evidence="1" id="KW-0378">Hydrolase</keyword>
<dbReference type="InterPro" id="IPR017853">
    <property type="entry name" value="GH"/>
</dbReference>
<dbReference type="PANTHER" id="PTHR30620">
    <property type="entry name" value="PERIPLASMIC BETA-GLUCOSIDASE-RELATED"/>
    <property type="match status" value="1"/>
</dbReference>
<dbReference type="Pfam" id="PF00933">
    <property type="entry name" value="Glyco_hydro_3"/>
    <property type="match status" value="1"/>
</dbReference>
<feature type="chain" id="PRO_5004808467" description="Glycoside hydrolase family 3 N-terminal domain-containing protein" evidence="2">
    <location>
        <begin position="39"/>
        <end position="160"/>
    </location>
</feature>
<dbReference type="GO" id="GO:0004553">
    <property type="term" value="F:hydrolase activity, hydrolyzing O-glycosyl compounds"/>
    <property type="evidence" value="ECO:0007669"/>
    <property type="project" value="InterPro"/>
</dbReference>
<keyword evidence="5" id="KW-1185">Reference proteome</keyword>
<dbReference type="SUPFAM" id="SSF51445">
    <property type="entry name" value="(Trans)glycosidases"/>
    <property type="match status" value="1"/>
</dbReference>
<evidence type="ECO:0000313" key="5">
    <source>
        <dbReference type="Proteomes" id="UP000017836"/>
    </source>
</evidence>
<dbReference type="InterPro" id="IPR001764">
    <property type="entry name" value="Glyco_hydro_3_N"/>
</dbReference>
<dbReference type="AlphaFoldDB" id="W1PTP2"/>
<dbReference type="STRING" id="13333.W1PTP2"/>
<evidence type="ECO:0000256" key="2">
    <source>
        <dbReference type="SAM" id="SignalP"/>
    </source>
</evidence>
<dbReference type="EMBL" id="KI392710">
    <property type="protein sequence ID" value="ERN11076.1"/>
    <property type="molecule type" value="Genomic_DNA"/>
</dbReference>
<dbReference type="Gene3D" id="3.20.20.300">
    <property type="entry name" value="Glycoside hydrolase, family 3, N-terminal domain"/>
    <property type="match status" value="1"/>
</dbReference>
<keyword evidence="2" id="KW-0732">Signal</keyword>
<feature type="domain" description="Glycoside hydrolase family 3 N-terminal" evidence="3">
    <location>
        <begin position="65"/>
        <end position="159"/>
    </location>
</feature>
<reference evidence="5" key="1">
    <citation type="journal article" date="2013" name="Science">
        <title>The Amborella genome and the evolution of flowering plants.</title>
        <authorList>
            <consortium name="Amborella Genome Project"/>
        </authorList>
    </citation>
    <scope>NUCLEOTIDE SEQUENCE [LARGE SCALE GENOMIC DNA]</scope>
</reference>
<dbReference type="HOGENOM" id="CLU_1654509_0_0_1"/>
<dbReference type="Gramene" id="ERN11076">
    <property type="protein sequence ID" value="ERN11076"/>
    <property type="gene ID" value="AMTR_s00024p00127570"/>
</dbReference>
<name>W1PTP2_AMBTC</name>
<gene>
    <name evidence="4" type="ORF">AMTR_s00024p00127570</name>
</gene>
<proteinExistence type="predicted"/>
<feature type="signal peptide" evidence="2">
    <location>
        <begin position="1"/>
        <end position="38"/>
    </location>
</feature>
<dbReference type="PANTHER" id="PTHR30620:SF35">
    <property type="entry name" value="GLYCOSYL HYDROLASE FAMILY PROTEIN"/>
    <property type="match status" value="1"/>
</dbReference>
<evidence type="ECO:0000256" key="1">
    <source>
        <dbReference type="ARBA" id="ARBA00022801"/>
    </source>
</evidence>
<sequence length="160" mass="16950">MNFQAAFGGFNGVSSSPSLLLFFFLLLSSSSLIITTEAQPSPLPLYKDPKAPLEERVADLLSRMTLAEKIGQMTQIDRSTANPELLMRLNIGSVLSGGGSIPAPKASPAMWADMIDGLQNAALATRLGIPIIYGIDAVHGHNNVYGATIFPHNIGLGATR</sequence>
<evidence type="ECO:0000313" key="4">
    <source>
        <dbReference type="EMBL" id="ERN11076.1"/>
    </source>
</evidence>
<dbReference type="InterPro" id="IPR036962">
    <property type="entry name" value="Glyco_hydro_3_N_sf"/>
</dbReference>